<evidence type="ECO:0000313" key="2">
    <source>
        <dbReference type="Proteomes" id="UP000532936"/>
    </source>
</evidence>
<dbReference type="EMBL" id="JACIDA010000001">
    <property type="protein sequence ID" value="MBB3870987.1"/>
    <property type="molecule type" value="Genomic_DNA"/>
</dbReference>
<proteinExistence type="predicted"/>
<comment type="caution">
    <text evidence="1">The sequence shown here is derived from an EMBL/GenBank/DDBJ whole genome shotgun (WGS) entry which is preliminary data.</text>
</comment>
<dbReference type="Proteomes" id="UP000532936">
    <property type="component" value="Unassembled WGS sequence"/>
</dbReference>
<dbReference type="RefSeq" id="WP_183195251.1">
    <property type="nucleotide sequence ID" value="NZ_JACIDA010000001.1"/>
</dbReference>
<sequence>MTDAQRATGRHLYDSISEQKHTVVDSFADQRELLKRAVAEQRLAAMPEDMQRAARGPSAQVSLEIVEALQKIIAREVTRQLDLAICAMIERTAASPSAAAPTDGASGGQ</sequence>
<evidence type="ECO:0000313" key="1">
    <source>
        <dbReference type="EMBL" id="MBB3870987.1"/>
    </source>
</evidence>
<gene>
    <name evidence="1" type="ORF">GGR11_000501</name>
</gene>
<organism evidence="1 2">
    <name type="scientific">Brevundimonas mediterranea</name>
    <dbReference type="NCBI Taxonomy" id="74329"/>
    <lineage>
        <taxon>Bacteria</taxon>
        <taxon>Pseudomonadati</taxon>
        <taxon>Pseudomonadota</taxon>
        <taxon>Alphaproteobacteria</taxon>
        <taxon>Caulobacterales</taxon>
        <taxon>Caulobacteraceae</taxon>
        <taxon>Brevundimonas</taxon>
    </lineage>
</organism>
<protein>
    <submittedName>
        <fullName evidence="1">Uncharacterized protein</fullName>
    </submittedName>
</protein>
<reference evidence="1 2" key="1">
    <citation type="submission" date="2020-08" db="EMBL/GenBank/DDBJ databases">
        <title>Genomic Encyclopedia of Type Strains, Phase IV (KMG-IV): sequencing the most valuable type-strain genomes for metagenomic binning, comparative biology and taxonomic classification.</title>
        <authorList>
            <person name="Goeker M."/>
        </authorList>
    </citation>
    <scope>NUCLEOTIDE SEQUENCE [LARGE SCALE GENOMIC DNA]</scope>
    <source>
        <strain evidence="1 2">DSM 14878</strain>
    </source>
</reference>
<name>A0A7W6EZ29_9CAUL</name>
<accession>A0A7W6EZ29</accession>
<dbReference type="AlphaFoldDB" id="A0A7W6EZ29"/>